<dbReference type="STRING" id="51511.ENSCSAVP00000005240"/>
<dbReference type="GO" id="GO:0008270">
    <property type="term" value="F:zinc ion binding"/>
    <property type="evidence" value="ECO:0007669"/>
    <property type="project" value="UniProtKB-KW"/>
</dbReference>
<dbReference type="InterPro" id="IPR036236">
    <property type="entry name" value="Znf_C2H2_sf"/>
</dbReference>
<dbReference type="FunFam" id="3.30.160.60:FF:000104">
    <property type="entry name" value="Transcriptional repressor protein YY1"/>
    <property type="match status" value="1"/>
</dbReference>
<dbReference type="PROSITE" id="PS50157">
    <property type="entry name" value="ZINC_FINGER_C2H2_2"/>
    <property type="match status" value="4"/>
</dbReference>
<keyword evidence="8" id="KW-0805">Transcription regulation</keyword>
<keyword evidence="17" id="KW-1185">Reference proteome</keyword>
<dbReference type="FunFam" id="3.30.160.60:FF:000163">
    <property type="entry name" value="transcriptional repressor protein YY1"/>
    <property type="match status" value="1"/>
</dbReference>
<name>H2YIU1_CIOSA</name>
<reference evidence="16" key="2">
    <citation type="submission" date="2025-08" db="UniProtKB">
        <authorList>
            <consortium name="Ensembl"/>
        </authorList>
    </citation>
    <scope>IDENTIFICATION</scope>
</reference>
<evidence type="ECO:0000313" key="16">
    <source>
        <dbReference type="Ensembl" id="ENSCSAVP00000005240.1"/>
    </source>
</evidence>
<dbReference type="FunFam" id="3.30.160.60:FF:000174">
    <property type="entry name" value="Transcriptional repressor protein YY1"/>
    <property type="match status" value="1"/>
</dbReference>
<keyword evidence="4" id="KW-0479">Metal-binding</keyword>
<dbReference type="eggNOG" id="KOG1721">
    <property type="taxonomic scope" value="Eukaryota"/>
</dbReference>
<dbReference type="SUPFAM" id="SSF57667">
    <property type="entry name" value="beta-beta-alpha zinc fingers"/>
    <property type="match status" value="3"/>
</dbReference>
<reference evidence="17" key="1">
    <citation type="submission" date="2003-08" db="EMBL/GenBank/DDBJ databases">
        <authorList>
            <person name="Birren B."/>
            <person name="Nusbaum C."/>
            <person name="Abebe A."/>
            <person name="Abouelleil A."/>
            <person name="Adekoya E."/>
            <person name="Ait-zahra M."/>
            <person name="Allen N."/>
            <person name="Allen T."/>
            <person name="An P."/>
            <person name="Anderson M."/>
            <person name="Anderson S."/>
            <person name="Arachchi H."/>
            <person name="Armbruster J."/>
            <person name="Bachantsang P."/>
            <person name="Baldwin J."/>
            <person name="Barry A."/>
            <person name="Bayul T."/>
            <person name="Blitshsteyn B."/>
            <person name="Bloom T."/>
            <person name="Blye J."/>
            <person name="Boguslavskiy L."/>
            <person name="Borowsky M."/>
            <person name="Boukhgalter B."/>
            <person name="Brunache A."/>
            <person name="Butler J."/>
            <person name="Calixte N."/>
            <person name="Calvo S."/>
            <person name="Camarata J."/>
            <person name="Campo K."/>
            <person name="Chang J."/>
            <person name="Cheshatsang Y."/>
            <person name="Citroen M."/>
            <person name="Collymore A."/>
            <person name="Considine T."/>
            <person name="Cook A."/>
            <person name="Cooke P."/>
            <person name="Corum B."/>
            <person name="Cuomo C."/>
            <person name="David R."/>
            <person name="Dawoe T."/>
            <person name="Degray S."/>
            <person name="Dodge S."/>
            <person name="Dooley K."/>
            <person name="Dorje P."/>
            <person name="Dorjee K."/>
            <person name="Dorris L."/>
            <person name="Duffey N."/>
            <person name="Dupes A."/>
            <person name="Elkins T."/>
            <person name="Engels R."/>
            <person name="Erickson J."/>
            <person name="Farina A."/>
            <person name="Faro S."/>
            <person name="Ferreira P."/>
            <person name="Fischer H."/>
            <person name="Fitzgerald M."/>
            <person name="Foley K."/>
            <person name="Gage D."/>
            <person name="Galagan J."/>
            <person name="Gearin G."/>
            <person name="Gnerre S."/>
            <person name="Gnirke A."/>
            <person name="Goyette A."/>
            <person name="Graham J."/>
            <person name="Grandbois E."/>
            <person name="Gyaltsen K."/>
            <person name="Hafez N."/>
            <person name="Hagopian D."/>
            <person name="Hagos B."/>
            <person name="Hall J."/>
            <person name="Hatcher B."/>
            <person name="Heller A."/>
            <person name="Higgins H."/>
            <person name="Honan T."/>
            <person name="Horn A."/>
            <person name="Houde N."/>
            <person name="Hughes L."/>
            <person name="Hulme W."/>
            <person name="Husby E."/>
            <person name="Iliev I."/>
            <person name="Jaffe D."/>
            <person name="Jones C."/>
            <person name="Kamal M."/>
            <person name="Kamat A."/>
            <person name="Kamvysselis M."/>
            <person name="Karlsson E."/>
            <person name="Kells C."/>
            <person name="Kieu A."/>
            <person name="Kisner P."/>
            <person name="Kodira C."/>
            <person name="Kulbokas E."/>
            <person name="Labutti K."/>
            <person name="Lama D."/>
            <person name="Landers T."/>
            <person name="Leger J."/>
            <person name="Levine S."/>
            <person name="Lewis D."/>
            <person name="Lewis T."/>
            <person name="Lindblad-toh K."/>
            <person name="Liu X."/>
            <person name="Lokyitsang T."/>
            <person name="Lokyitsang Y."/>
            <person name="Lucien O."/>
            <person name="Lui A."/>
            <person name="Ma L.J."/>
            <person name="Mabbitt R."/>
            <person name="Macdonald J."/>
            <person name="Maclean C."/>
            <person name="Major J."/>
            <person name="Manning J."/>
            <person name="Marabella R."/>
            <person name="Maru K."/>
            <person name="Matthews C."/>
            <person name="Mauceli E."/>
            <person name="Mccarthy M."/>
            <person name="Mcdonough S."/>
            <person name="Mcghee T."/>
            <person name="Meldrim J."/>
            <person name="Meneus L."/>
            <person name="Mesirov J."/>
            <person name="Mihalev A."/>
            <person name="Mihova T."/>
            <person name="Mikkelsen T."/>
            <person name="Mlenga V."/>
            <person name="Moru K."/>
            <person name="Mozes J."/>
            <person name="Mulrain L."/>
            <person name="Munson G."/>
            <person name="Naylor J."/>
            <person name="Newes C."/>
            <person name="Nguyen C."/>
            <person name="Nguyen N."/>
            <person name="Nguyen T."/>
            <person name="Nicol R."/>
            <person name="Nielsen C."/>
            <person name="Nizzari M."/>
            <person name="Norbu C."/>
            <person name="Norbu N."/>
            <person name="O'donnell P."/>
            <person name="Okoawo O."/>
            <person name="O'leary S."/>
            <person name="Omotosho B."/>
            <person name="O'neill K."/>
            <person name="Osman S."/>
            <person name="Parker S."/>
            <person name="Perrin D."/>
            <person name="Phunkhang P."/>
            <person name="Piqani B."/>
            <person name="Purcell S."/>
            <person name="Rachupka T."/>
            <person name="Ramasamy U."/>
            <person name="Rameau R."/>
            <person name="Ray V."/>
            <person name="Raymond C."/>
            <person name="Retta R."/>
            <person name="Richardson S."/>
            <person name="Rise C."/>
            <person name="Rodriguez J."/>
            <person name="Rogers J."/>
            <person name="Rogov P."/>
            <person name="Rutman M."/>
            <person name="Schupbach R."/>
            <person name="Seaman C."/>
            <person name="Settipalli S."/>
            <person name="Sharpe T."/>
            <person name="Sheridan J."/>
            <person name="Sherpa N."/>
            <person name="Shi J."/>
            <person name="Smirnov S."/>
            <person name="Smith C."/>
            <person name="Sougnez C."/>
            <person name="Spencer B."/>
            <person name="Stalker J."/>
            <person name="Stange-thomann N."/>
            <person name="Stavropoulos S."/>
            <person name="Stetson K."/>
            <person name="Stone C."/>
            <person name="Stone S."/>
            <person name="Stubbs M."/>
            <person name="Talamas J."/>
            <person name="Tchuinga P."/>
            <person name="Tenzing P."/>
            <person name="Tesfaye S."/>
            <person name="Theodore J."/>
            <person name="Thoulutsang Y."/>
            <person name="Topham K."/>
            <person name="Towey S."/>
            <person name="Tsamla T."/>
            <person name="Tsomo N."/>
            <person name="Vallee D."/>
            <person name="Vassiliev H."/>
            <person name="Venkataraman V."/>
            <person name="Vinson J."/>
            <person name="Vo A."/>
            <person name="Wade C."/>
            <person name="Wang S."/>
            <person name="Wangchuk T."/>
            <person name="Wangdi T."/>
            <person name="Whittaker C."/>
            <person name="Wilkinson J."/>
            <person name="Wu Y."/>
            <person name="Wyman D."/>
            <person name="Yadav S."/>
            <person name="Yang S."/>
            <person name="Yang X."/>
            <person name="Yeager S."/>
            <person name="Yee E."/>
            <person name="Young G."/>
            <person name="Zainoun J."/>
            <person name="Zembeck L."/>
            <person name="Zimmer A."/>
            <person name="Zody M."/>
            <person name="Lander E."/>
        </authorList>
    </citation>
    <scope>NUCLEOTIDE SEQUENCE [LARGE SCALE GENOMIC DNA]</scope>
</reference>
<evidence type="ECO:0000256" key="9">
    <source>
        <dbReference type="ARBA" id="ARBA00023125"/>
    </source>
</evidence>
<reference evidence="16" key="3">
    <citation type="submission" date="2025-09" db="UniProtKB">
        <authorList>
            <consortium name="Ensembl"/>
        </authorList>
    </citation>
    <scope>IDENTIFICATION</scope>
</reference>
<proteinExistence type="inferred from homology"/>
<dbReference type="AlphaFoldDB" id="H2YIU1"/>
<feature type="region of interest" description="Disordered" evidence="14">
    <location>
        <begin position="298"/>
        <end position="317"/>
    </location>
</feature>
<dbReference type="GO" id="GO:0000981">
    <property type="term" value="F:DNA-binding transcription factor activity, RNA polymerase II-specific"/>
    <property type="evidence" value="ECO:0007669"/>
    <property type="project" value="TreeGrafter"/>
</dbReference>
<keyword evidence="11" id="KW-0804">Transcription</keyword>
<feature type="compositionally biased region" description="Basic residues" evidence="14">
    <location>
        <begin position="73"/>
        <end position="82"/>
    </location>
</feature>
<evidence type="ECO:0000256" key="13">
    <source>
        <dbReference type="PROSITE-ProRule" id="PRU00042"/>
    </source>
</evidence>
<dbReference type="GO" id="GO:0000785">
    <property type="term" value="C:chromatin"/>
    <property type="evidence" value="ECO:0007669"/>
    <property type="project" value="TreeGrafter"/>
</dbReference>
<evidence type="ECO:0000256" key="12">
    <source>
        <dbReference type="ARBA" id="ARBA00023242"/>
    </source>
</evidence>
<dbReference type="Proteomes" id="UP000007875">
    <property type="component" value="Unassembled WGS sequence"/>
</dbReference>
<dbReference type="GO" id="GO:0005667">
    <property type="term" value="C:transcription regulator complex"/>
    <property type="evidence" value="ECO:0007669"/>
    <property type="project" value="TreeGrafter"/>
</dbReference>
<protein>
    <recommendedName>
        <fullName evidence="15">C2H2-type domain-containing protein</fullName>
    </recommendedName>
</protein>
<keyword evidence="9" id="KW-0238">DNA-binding</keyword>
<dbReference type="GO" id="GO:0000978">
    <property type="term" value="F:RNA polymerase II cis-regulatory region sequence-specific DNA binding"/>
    <property type="evidence" value="ECO:0007669"/>
    <property type="project" value="TreeGrafter"/>
</dbReference>
<organism evidence="16 17">
    <name type="scientific">Ciona savignyi</name>
    <name type="common">Pacific transparent sea squirt</name>
    <dbReference type="NCBI Taxonomy" id="51511"/>
    <lineage>
        <taxon>Eukaryota</taxon>
        <taxon>Metazoa</taxon>
        <taxon>Chordata</taxon>
        <taxon>Tunicata</taxon>
        <taxon>Ascidiacea</taxon>
        <taxon>Phlebobranchia</taxon>
        <taxon>Cionidae</taxon>
        <taxon>Ciona</taxon>
    </lineage>
</organism>
<comment type="subcellular location">
    <subcellularLocation>
        <location evidence="1">Nucleus</location>
    </subcellularLocation>
</comment>
<feature type="region of interest" description="Disordered" evidence="14">
    <location>
        <begin position="65"/>
        <end position="90"/>
    </location>
</feature>
<keyword evidence="5" id="KW-0677">Repeat</keyword>
<dbReference type="PANTHER" id="PTHR14003:SF19">
    <property type="entry name" value="YY2 TRANSCRIPTION FACTOR"/>
    <property type="match status" value="1"/>
</dbReference>
<comment type="similarity">
    <text evidence="2">Belongs to the YY transcription factor family.</text>
</comment>
<keyword evidence="3" id="KW-0678">Repressor</keyword>
<dbReference type="InterPro" id="IPR013087">
    <property type="entry name" value="Znf_C2H2_type"/>
</dbReference>
<feature type="region of interest" description="Disordered" evidence="14">
    <location>
        <begin position="1"/>
        <end position="22"/>
    </location>
</feature>
<dbReference type="FunFam" id="3.30.160.60:FF:000109">
    <property type="entry name" value="Transcriptional repressor protein YY1"/>
    <property type="match status" value="1"/>
</dbReference>
<evidence type="ECO:0000256" key="5">
    <source>
        <dbReference type="ARBA" id="ARBA00022737"/>
    </source>
</evidence>
<dbReference type="Pfam" id="PF00096">
    <property type="entry name" value="zf-C2H2"/>
    <property type="match status" value="4"/>
</dbReference>
<sequence length="317" mass="35560">MDAASKTEVPVSTSEIAGGMDGQSLMPLHQVRQEGYEDNLVLQTAEEIVDDANLQVVSNEVPIPENTPQVISGKRKKTKKPKKFDLRKSKKWEPKQVQIKTLEGEFSVTMWSSEEQKRLENENLNEEYAALAHLPSVEIEGKSPSGYNYTNVDEELAEPDKIADYASSNFKMKPKRSKTEGIQRTVACPQAGCEKMFRDNAAMRKHLHTHGPRVHVCAECGKAFVESSKLKRHMLVHTGEKPFQCPFDSCGKRFSLDFNLRTHMRIHTGDRPYVCPFGSCDKKFAQSTNLKSHILTHAKARKNSSGSSTATSPSHAW</sequence>
<evidence type="ECO:0000256" key="8">
    <source>
        <dbReference type="ARBA" id="ARBA00023015"/>
    </source>
</evidence>
<dbReference type="HOGENOM" id="CLU_002678_42_2_1"/>
<keyword evidence="7" id="KW-0862">Zinc</keyword>
<evidence type="ECO:0000256" key="2">
    <source>
        <dbReference type="ARBA" id="ARBA00006232"/>
    </source>
</evidence>
<dbReference type="GeneTree" id="ENSGT00940000154763"/>
<evidence type="ECO:0000256" key="1">
    <source>
        <dbReference type="ARBA" id="ARBA00004123"/>
    </source>
</evidence>
<dbReference type="PANTHER" id="PTHR14003">
    <property type="entry name" value="TRANSCRIPTIONAL REPRESSOR PROTEIN YY"/>
    <property type="match status" value="1"/>
</dbReference>
<dbReference type="Ensembl" id="ENSCSAVT00000005311.1">
    <property type="protein sequence ID" value="ENSCSAVP00000005240.1"/>
    <property type="gene ID" value="ENSCSAVG00000003120.1"/>
</dbReference>
<accession>H2YIU1</accession>
<feature type="domain" description="C2H2-type" evidence="15">
    <location>
        <begin position="215"/>
        <end position="242"/>
    </location>
</feature>
<evidence type="ECO:0000256" key="3">
    <source>
        <dbReference type="ARBA" id="ARBA00022491"/>
    </source>
</evidence>
<evidence type="ECO:0000256" key="10">
    <source>
        <dbReference type="ARBA" id="ARBA00023159"/>
    </source>
</evidence>
<feature type="domain" description="C2H2-type" evidence="15">
    <location>
        <begin position="273"/>
        <end position="302"/>
    </location>
</feature>
<dbReference type="PROSITE" id="PS00028">
    <property type="entry name" value="ZINC_FINGER_C2H2_1"/>
    <property type="match status" value="3"/>
</dbReference>
<dbReference type="GO" id="GO:0031519">
    <property type="term" value="C:PcG protein complex"/>
    <property type="evidence" value="ECO:0007669"/>
    <property type="project" value="TreeGrafter"/>
</dbReference>
<feature type="domain" description="C2H2-type" evidence="15">
    <location>
        <begin position="186"/>
        <end position="210"/>
    </location>
</feature>
<evidence type="ECO:0000256" key="4">
    <source>
        <dbReference type="ARBA" id="ARBA00022723"/>
    </source>
</evidence>
<keyword evidence="12" id="KW-0539">Nucleus</keyword>
<keyword evidence="10" id="KW-0010">Activator</keyword>
<feature type="domain" description="C2H2-type" evidence="15">
    <location>
        <begin position="243"/>
        <end position="272"/>
    </location>
</feature>
<dbReference type="OMA" id="CEVEIQP"/>
<dbReference type="SMART" id="SM00355">
    <property type="entry name" value="ZnF_C2H2"/>
    <property type="match status" value="4"/>
</dbReference>
<keyword evidence="6 13" id="KW-0863">Zinc-finger</keyword>
<dbReference type="InParanoid" id="H2YIU1"/>
<evidence type="ECO:0000256" key="11">
    <source>
        <dbReference type="ARBA" id="ARBA00023163"/>
    </source>
</evidence>
<feature type="compositionally biased region" description="Low complexity" evidence="14">
    <location>
        <begin position="304"/>
        <end position="317"/>
    </location>
</feature>
<evidence type="ECO:0000259" key="15">
    <source>
        <dbReference type="PROSITE" id="PS50157"/>
    </source>
</evidence>
<evidence type="ECO:0000256" key="14">
    <source>
        <dbReference type="SAM" id="MobiDB-lite"/>
    </source>
</evidence>
<evidence type="ECO:0000313" key="17">
    <source>
        <dbReference type="Proteomes" id="UP000007875"/>
    </source>
</evidence>
<evidence type="ECO:0000256" key="7">
    <source>
        <dbReference type="ARBA" id="ARBA00022833"/>
    </source>
</evidence>
<evidence type="ECO:0000256" key="6">
    <source>
        <dbReference type="ARBA" id="ARBA00022771"/>
    </source>
</evidence>
<dbReference type="Gene3D" id="3.30.160.60">
    <property type="entry name" value="Classic Zinc Finger"/>
    <property type="match status" value="4"/>
</dbReference>